<dbReference type="GO" id="GO:0016020">
    <property type="term" value="C:membrane"/>
    <property type="evidence" value="ECO:0007669"/>
    <property type="project" value="InterPro"/>
</dbReference>
<reference evidence="3 4" key="1">
    <citation type="submission" date="2020-12" db="EMBL/GenBank/DDBJ databases">
        <title>Concerted genomic and epigenomic changes stabilize Arabidopsis allopolyploids.</title>
        <authorList>
            <person name="Chen Z."/>
        </authorList>
    </citation>
    <scope>NUCLEOTIDE SEQUENCE [LARGE SCALE GENOMIC DNA]</scope>
    <source>
        <strain evidence="3">Allo738</strain>
        <tissue evidence="3">Leaf</tissue>
    </source>
</reference>
<proteinExistence type="predicted"/>
<sequence>MLMANVTRKSSLAPEIQEMPPSANLLGSNDQLPTSTSPTLPQHILKKIPNPTVPAIRDVEQPPNDPTERVLNFVTRAHEFLRWAIASVILFVPIQYLIEAQKKEDKKPDGGFSPHQLISIIKASIIKFLFGFDIYLAYPFCGLLFAYGTFHLAASYVSSPTLARKLEWLSLGSGFLALGAVIYFIGPWVFIGSLISAAVILGCLGIRWCILRWCREEKKDVEAPKQYQALGGGANTVAHGYTKGSGLGAEIIGTFVLVYTVFSATDAKRNARDSHVP</sequence>
<name>A0A8T1XDT4_9BRAS</name>
<keyword evidence="2" id="KW-0472">Membrane</keyword>
<gene>
    <name evidence="3" type="ORF">ISN45_Un212g000010</name>
</gene>
<feature type="transmembrane region" description="Helical" evidence="2">
    <location>
        <begin position="191"/>
        <end position="210"/>
    </location>
</feature>
<keyword evidence="2" id="KW-1133">Transmembrane helix</keyword>
<dbReference type="PANTHER" id="PTHR45687">
    <property type="entry name" value="AQUAPORIN OR AQUAGLYCEROPORIN RELATED"/>
    <property type="match status" value="1"/>
</dbReference>
<evidence type="ECO:0000256" key="2">
    <source>
        <dbReference type="SAM" id="Phobius"/>
    </source>
</evidence>
<evidence type="ECO:0000313" key="4">
    <source>
        <dbReference type="Proteomes" id="UP000694240"/>
    </source>
</evidence>
<feature type="transmembrane region" description="Helical" evidence="2">
    <location>
        <begin position="166"/>
        <end position="185"/>
    </location>
</feature>
<dbReference type="GO" id="GO:0015267">
    <property type="term" value="F:channel activity"/>
    <property type="evidence" value="ECO:0007669"/>
    <property type="project" value="InterPro"/>
</dbReference>
<organism evidence="3 4">
    <name type="scientific">Arabidopsis thaliana x Arabidopsis arenosa</name>
    <dbReference type="NCBI Taxonomy" id="1240361"/>
    <lineage>
        <taxon>Eukaryota</taxon>
        <taxon>Viridiplantae</taxon>
        <taxon>Streptophyta</taxon>
        <taxon>Embryophyta</taxon>
        <taxon>Tracheophyta</taxon>
        <taxon>Spermatophyta</taxon>
        <taxon>Magnoliopsida</taxon>
        <taxon>eudicotyledons</taxon>
        <taxon>Gunneridae</taxon>
        <taxon>Pentapetalae</taxon>
        <taxon>rosids</taxon>
        <taxon>malvids</taxon>
        <taxon>Brassicales</taxon>
        <taxon>Brassicaceae</taxon>
        <taxon>Camelineae</taxon>
        <taxon>Arabidopsis</taxon>
    </lineage>
</organism>
<protein>
    <submittedName>
        <fullName evidence="3">Major intrinsic protein</fullName>
    </submittedName>
</protein>
<accession>A0A8T1XDT4</accession>
<dbReference type="Proteomes" id="UP000694240">
    <property type="component" value="Unassembled WGS sequence"/>
</dbReference>
<keyword evidence="2" id="KW-0812">Transmembrane</keyword>
<comment type="caution">
    <text evidence="3">The sequence shown here is derived from an EMBL/GenBank/DDBJ whole genome shotgun (WGS) entry which is preliminary data.</text>
</comment>
<evidence type="ECO:0000256" key="1">
    <source>
        <dbReference type="SAM" id="MobiDB-lite"/>
    </source>
</evidence>
<feature type="transmembrane region" description="Helical" evidence="2">
    <location>
        <begin position="80"/>
        <end position="98"/>
    </location>
</feature>
<evidence type="ECO:0000313" key="3">
    <source>
        <dbReference type="EMBL" id="KAG7527855.1"/>
    </source>
</evidence>
<dbReference type="EMBL" id="JAEFBK010000212">
    <property type="protein sequence ID" value="KAG7527855.1"/>
    <property type="molecule type" value="Genomic_DNA"/>
</dbReference>
<dbReference type="Pfam" id="PF00230">
    <property type="entry name" value="MIP"/>
    <property type="match status" value="1"/>
</dbReference>
<feature type="region of interest" description="Disordered" evidence="1">
    <location>
        <begin position="1"/>
        <end position="41"/>
    </location>
</feature>
<dbReference type="AlphaFoldDB" id="A0A8T1XDT4"/>
<dbReference type="InterPro" id="IPR000425">
    <property type="entry name" value="MIP"/>
</dbReference>
<feature type="compositionally biased region" description="Polar residues" evidence="1">
    <location>
        <begin position="25"/>
        <end position="40"/>
    </location>
</feature>
<feature type="transmembrane region" description="Helical" evidence="2">
    <location>
        <begin position="136"/>
        <end position="154"/>
    </location>
</feature>
<keyword evidence="4" id="KW-1185">Reference proteome</keyword>
<dbReference type="InterPro" id="IPR034294">
    <property type="entry name" value="Aquaporin_transptr"/>
</dbReference>
<feature type="non-terminal residue" evidence="3">
    <location>
        <position position="1"/>
    </location>
</feature>